<dbReference type="EMBL" id="LSYV01000040">
    <property type="protein sequence ID" value="KXZ46990.1"/>
    <property type="molecule type" value="Genomic_DNA"/>
</dbReference>
<protein>
    <recommendedName>
        <fullName evidence="1">PI4KB/PIK1 accessory domain-containing protein</fullName>
    </recommendedName>
</protein>
<dbReference type="AlphaFoldDB" id="A0A150GCD2"/>
<organism evidence="2 3">
    <name type="scientific">Gonium pectorale</name>
    <name type="common">Green alga</name>
    <dbReference type="NCBI Taxonomy" id="33097"/>
    <lineage>
        <taxon>Eukaryota</taxon>
        <taxon>Viridiplantae</taxon>
        <taxon>Chlorophyta</taxon>
        <taxon>core chlorophytes</taxon>
        <taxon>Chlorophyceae</taxon>
        <taxon>CS clade</taxon>
        <taxon>Chlamydomonadales</taxon>
        <taxon>Volvocaceae</taxon>
        <taxon>Gonium</taxon>
    </lineage>
</organism>
<feature type="domain" description="PI4KB/PIK1 accessory" evidence="1">
    <location>
        <begin position="34"/>
        <end position="99"/>
    </location>
</feature>
<keyword evidence="3" id="KW-1185">Reference proteome</keyword>
<dbReference type="Proteomes" id="UP000075714">
    <property type="component" value="Unassembled WGS sequence"/>
</dbReference>
<sequence length="331" mass="36355">MKALAKWSGTNAEATNRADLLLRYFQSTVFDSWIALQYLFQNTQPGVHDYLCNRLHELGEEAIEKYLLQLVYLAISKPGHPLEQTIVNLCQKSFRVAIKEVPIRNPKLDPLSPLNSQFISPPFSPVLSPGSSLLYAHAGDLQAAQQRLYEIHSVEELVRPVVTHPPGRMVMSPPGGSLAGAQLRSCAEDVAPAVSRRKSGALQIDLGCLLPGEQRMRVPSLGAAAVSAAASTLAERIQSIRRELGEGEGVTALLERSKQQGTGYVAATEEFSDDEFNNRPMSPLSRLRYDTFGATLDFVDALCDASSSLASYSQVRHDKWLRSASLRLFMS</sequence>
<dbReference type="STRING" id="33097.A0A150GCD2"/>
<evidence type="ECO:0000313" key="3">
    <source>
        <dbReference type="Proteomes" id="UP000075714"/>
    </source>
</evidence>
<dbReference type="Pfam" id="PF21245">
    <property type="entry name" value="PI4KB-PIK1_PIK"/>
    <property type="match status" value="1"/>
</dbReference>
<accession>A0A150GCD2</accession>
<evidence type="ECO:0000313" key="2">
    <source>
        <dbReference type="EMBL" id="KXZ46990.1"/>
    </source>
</evidence>
<gene>
    <name evidence="2" type="ORF">GPECTOR_39g484</name>
</gene>
<reference evidence="3" key="1">
    <citation type="journal article" date="2016" name="Nat. Commun.">
        <title>The Gonium pectorale genome demonstrates co-option of cell cycle regulation during the evolution of multicellularity.</title>
        <authorList>
            <person name="Hanschen E.R."/>
            <person name="Marriage T.N."/>
            <person name="Ferris P.J."/>
            <person name="Hamaji T."/>
            <person name="Toyoda A."/>
            <person name="Fujiyama A."/>
            <person name="Neme R."/>
            <person name="Noguchi H."/>
            <person name="Minakuchi Y."/>
            <person name="Suzuki M."/>
            <person name="Kawai-Toyooka H."/>
            <person name="Smith D.R."/>
            <person name="Sparks H."/>
            <person name="Anderson J."/>
            <person name="Bakaric R."/>
            <person name="Luria V."/>
            <person name="Karger A."/>
            <person name="Kirschner M.W."/>
            <person name="Durand P.M."/>
            <person name="Michod R.E."/>
            <person name="Nozaki H."/>
            <person name="Olson B.J."/>
        </authorList>
    </citation>
    <scope>NUCLEOTIDE SEQUENCE [LARGE SCALE GENOMIC DNA]</scope>
    <source>
        <strain evidence="3">NIES-2863</strain>
    </source>
</reference>
<dbReference type="InterPro" id="IPR049160">
    <property type="entry name" value="PI4KB-PIK1_PIK"/>
</dbReference>
<dbReference type="SUPFAM" id="SSF48371">
    <property type="entry name" value="ARM repeat"/>
    <property type="match status" value="1"/>
</dbReference>
<comment type="caution">
    <text evidence="2">The sequence shown here is derived from an EMBL/GenBank/DDBJ whole genome shotgun (WGS) entry which is preliminary data.</text>
</comment>
<dbReference type="OrthoDB" id="568398at2759"/>
<dbReference type="InterPro" id="IPR016024">
    <property type="entry name" value="ARM-type_fold"/>
</dbReference>
<proteinExistence type="predicted"/>
<name>A0A150GCD2_GONPE</name>
<evidence type="ECO:0000259" key="1">
    <source>
        <dbReference type="Pfam" id="PF21245"/>
    </source>
</evidence>